<name>A0ABV5M187_9ACTN</name>
<dbReference type="RefSeq" id="WP_223098048.1">
    <property type="nucleotide sequence ID" value="NZ_CP061913.1"/>
</dbReference>
<dbReference type="EMBL" id="JBHMCA010000015">
    <property type="protein sequence ID" value="MFB9442624.1"/>
    <property type="molecule type" value="Genomic_DNA"/>
</dbReference>
<comment type="caution">
    <text evidence="2">The sequence shown here is derived from an EMBL/GenBank/DDBJ whole genome shotgun (WGS) entry which is preliminary data.</text>
</comment>
<keyword evidence="3" id="KW-1185">Reference proteome</keyword>
<evidence type="ECO:0000259" key="1">
    <source>
        <dbReference type="Pfam" id="PF18899"/>
    </source>
</evidence>
<organism evidence="2 3">
    <name type="scientific">Dactylosporangium vinaceum</name>
    <dbReference type="NCBI Taxonomy" id="53362"/>
    <lineage>
        <taxon>Bacteria</taxon>
        <taxon>Bacillati</taxon>
        <taxon>Actinomycetota</taxon>
        <taxon>Actinomycetes</taxon>
        <taxon>Micromonosporales</taxon>
        <taxon>Micromonosporaceae</taxon>
        <taxon>Dactylosporangium</taxon>
    </lineage>
</organism>
<evidence type="ECO:0000313" key="2">
    <source>
        <dbReference type="EMBL" id="MFB9442624.1"/>
    </source>
</evidence>
<evidence type="ECO:0000313" key="3">
    <source>
        <dbReference type="Proteomes" id="UP001589608"/>
    </source>
</evidence>
<dbReference type="Pfam" id="PF18899">
    <property type="entry name" value="DUF5655"/>
    <property type="match status" value="1"/>
</dbReference>
<sequence length="138" mass="15503">MARWICPECEREFDRARQGHVCVPGGTVDETFAGRPGYQRAAYDAIIGLLEALGPVHEDAVKVGVFLKRERKLAEIRPMARALSVELYLPRPVDDERVARHYEVGRGRFVNVVRLTGAGQVDERLRGWLTEAFEDAGP</sequence>
<dbReference type="InterPro" id="IPR043714">
    <property type="entry name" value="DUF5655"/>
</dbReference>
<reference evidence="2 3" key="1">
    <citation type="submission" date="2024-09" db="EMBL/GenBank/DDBJ databases">
        <authorList>
            <person name="Sun Q."/>
            <person name="Mori K."/>
        </authorList>
    </citation>
    <scope>NUCLEOTIDE SEQUENCE [LARGE SCALE GENOMIC DNA]</scope>
    <source>
        <strain evidence="2 3">JCM 3307</strain>
    </source>
</reference>
<dbReference type="Proteomes" id="UP001589608">
    <property type="component" value="Unassembled WGS sequence"/>
</dbReference>
<protein>
    <submittedName>
        <fullName evidence="2">DUF5655 domain-containing protein</fullName>
    </submittedName>
</protein>
<proteinExistence type="predicted"/>
<gene>
    <name evidence="2" type="ORF">ACFFTR_05940</name>
</gene>
<feature type="domain" description="DUF5655" evidence="1">
    <location>
        <begin position="28"/>
        <end position="135"/>
    </location>
</feature>
<accession>A0ABV5M187</accession>